<accession>A0A150LTC1</accession>
<evidence type="ECO:0000313" key="1">
    <source>
        <dbReference type="EMBL" id="KYD15316.1"/>
    </source>
</evidence>
<comment type="caution">
    <text evidence="1">The sequence shown here is derived from an EMBL/GenBank/DDBJ whole genome shotgun (WGS) entry which is preliminary data.</text>
</comment>
<sequence length="37" mass="4346">MLKVRKKRGTNDVHPFFFILFFAEIGKNKTNGCDEFP</sequence>
<dbReference type="EMBL" id="LQYS01000040">
    <property type="protein sequence ID" value="KYD15316.1"/>
    <property type="molecule type" value="Genomic_DNA"/>
</dbReference>
<dbReference type="Proteomes" id="UP000075455">
    <property type="component" value="Unassembled WGS sequence"/>
</dbReference>
<name>A0A150LTC1_9BACL</name>
<gene>
    <name evidence="1" type="ORF">B4119_3091</name>
</gene>
<dbReference type="STRING" id="81408.B4119_3091"/>
<proteinExistence type="predicted"/>
<protein>
    <submittedName>
        <fullName evidence="1">Uncharacterized protein</fullName>
    </submittedName>
</protein>
<reference evidence="1 2" key="1">
    <citation type="submission" date="2016-01" db="EMBL/GenBank/DDBJ databases">
        <title>Draft Genome Sequences of Seven Thermophilic Sporeformers Isolated from Foods.</title>
        <authorList>
            <person name="Berendsen E.M."/>
            <person name="Wells-Bennik M.H."/>
            <person name="Krawcyk A.O."/>
            <person name="De Jong A."/>
            <person name="Holsappel S."/>
            <person name="Eijlander R.T."/>
            <person name="Kuipers O.P."/>
        </authorList>
    </citation>
    <scope>NUCLEOTIDE SEQUENCE [LARGE SCALE GENOMIC DNA]</scope>
    <source>
        <strain evidence="1 2">B4119</strain>
    </source>
</reference>
<organism evidence="1 2">
    <name type="scientific">Saccharococcus caldoxylosilyticus</name>
    <dbReference type="NCBI Taxonomy" id="81408"/>
    <lineage>
        <taxon>Bacteria</taxon>
        <taxon>Bacillati</taxon>
        <taxon>Bacillota</taxon>
        <taxon>Bacilli</taxon>
        <taxon>Bacillales</taxon>
        <taxon>Anoxybacillaceae</taxon>
        <taxon>Saccharococcus</taxon>
    </lineage>
</organism>
<dbReference type="AlphaFoldDB" id="A0A150LTC1"/>
<evidence type="ECO:0000313" key="2">
    <source>
        <dbReference type="Proteomes" id="UP000075455"/>
    </source>
</evidence>